<dbReference type="Proteomes" id="UP000660262">
    <property type="component" value="Unassembled WGS sequence"/>
</dbReference>
<evidence type="ECO:0000313" key="2">
    <source>
        <dbReference type="EMBL" id="GHP01391.1"/>
    </source>
</evidence>
<feature type="compositionally biased region" description="Basic residues" evidence="1">
    <location>
        <begin position="101"/>
        <end position="112"/>
    </location>
</feature>
<feature type="region of interest" description="Disordered" evidence="1">
    <location>
        <begin position="99"/>
        <end position="119"/>
    </location>
</feature>
<keyword evidence="3" id="KW-1185">Reference proteome</keyword>
<protein>
    <submittedName>
        <fullName evidence="2">Uncharacterized protein</fullName>
    </submittedName>
</protein>
<dbReference type="AlphaFoldDB" id="A0A830H6Q8"/>
<organism evidence="2 3">
    <name type="scientific">Pycnococcus provasolii</name>
    <dbReference type="NCBI Taxonomy" id="41880"/>
    <lineage>
        <taxon>Eukaryota</taxon>
        <taxon>Viridiplantae</taxon>
        <taxon>Chlorophyta</taxon>
        <taxon>Pseudoscourfieldiophyceae</taxon>
        <taxon>Pseudoscourfieldiales</taxon>
        <taxon>Pycnococcaceae</taxon>
        <taxon>Pycnococcus</taxon>
    </lineage>
</organism>
<accession>A0A830H6Q8</accession>
<gene>
    <name evidence="2" type="ORF">PPROV_000014700</name>
</gene>
<dbReference type="OrthoDB" id="509720at2759"/>
<comment type="caution">
    <text evidence="2">The sequence shown here is derived from an EMBL/GenBank/DDBJ whole genome shotgun (WGS) entry which is preliminary data.</text>
</comment>
<name>A0A830H6Q8_9CHLO</name>
<sequence length="316" mass="36083">MPYTPAQVHALARAHAYACVQVNQVSRVIGYERTCETFGHVRINVYHTTGTVGTVLKHPARDQKTQLFRRNVDTLRALEEIFVNPRVHTDGGYYRKEGTAKRTRTTMTRPRRMPVSPEEMSAFDPVGYEQVVDLVRDGGDQARFYYILRCMGTYSDDQVDKVLGAVQAMYDLRNKVSFKSFWGAIFLWAQRNSLAVKVNNRVWKSPFPDPFDPMTGERNQVCECCKYYSRADIDDALSQVYALEPMLQFELMSFYAGKCYVQGVFVDKDNDGSVMPNDDAFIDASNMFGLKFVTTYNYPESCPCHGDADPDFDVDE</sequence>
<proteinExistence type="predicted"/>
<evidence type="ECO:0000256" key="1">
    <source>
        <dbReference type="SAM" id="MobiDB-lite"/>
    </source>
</evidence>
<reference evidence="2" key="1">
    <citation type="submission" date="2020-10" db="EMBL/GenBank/DDBJ databases">
        <title>Unveiling of a novel bifunctional photoreceptor, Dualchrome1, isolated from a cosmopolitan green alga.</title>
        <authorList>
            <person name="Suzuki S."/>
            <person name="Kawachi M."/>
        </authorList>
    </citation>
    <scope>NUCLEOTIDE SEQUENCE</scope>
    <source>
        <strain evidence="2">NIES 2893</strain>
    </source>
</reference>
<evidence type="ECO:0000313" key="3">
    <source>
        <dbReference type="Proteomes" id="UP000660262"/>
    </source>
</evidence>
<dbReference type="EMBL" id="BNJQ01000001">
    <property type="protein sequence ID" value="GHP01391.1"/>
    <property type="molecule type" value="Genomic_DNA"/>
</dbReference>